<proteinExistence type="predicted"/>
<reference evidence="1 2" key="1">
    <citation type="submission" date="2023-11" db="EMBL/GenBank/DDBJ databases">
        <authorList>
            <person name="Okamura Y."/>
        </authorList>
    </citation>
    <scope>NUCLEOTIDE SEQUENCE [LARGE SCALE GENOMIC DNA]</scope>
</reference>
<evidence type="ECO:0000313" key="1">
    <source>
        <dbReference type="EMBL" id="CAK1545047.1"/>
    </source>
</evidence>
<dbReference type="Proteomes" id="UP001497472">
    <property type="component" value="Unassembled WGS sequence"/>
</dbReference>
<organism evidence="1 2">
    <name type="scientific">Leptosia nina</name>
    <dbReference type="NCBI Taxonomy" id="320188"/>
    <lineage>
        <taxon>Eukaryota</taxon>
        <taxon>Metazoa</taxon>
        <taxon>Ecdysozoa</taxon>
        <taxon>Arthropoda</taxon>
        <taxon>Hexapoda</taxon>
        <taxon>Insecta</taxon>
        <taxon>Pterygota</taxon>
        <taxon>Neoptera</taxon>
        <taxon>Endopterygota</taxon>
        <taxon>Lepidoptera</taxon>
        <taxon>Glossata</taxon>
        <taxon>Ditrysia</taxon>
        <taxon>Papilionoidea</taxon>
        <taxon>Pieridae</taxon>
        <taxon>Pierinae</taxon>
        <taxon>Leptosia</taxon>
    </lineage>
</organism>
<protein>
    <submittedName>
        <fullName evidence="1">Uncharacterized protein</fullName>
    </submittedName>
</protein>
<accession>A0AAV1JA07</accession>
<dbReference type="EMBL" id="CAVLEF010000006">
    <property type="protein sequence ID" value="CAK1545047.1"/>
    <property type="molecule type" value="Genomic_DNA"/>
</dbReference>
<keyword evidence="2" id="KW-1185">Reference proteome</keyword>
<evidence type="ECO:0000313" key="2">
    <source>
        <dbReference type="Proteomes" id="UP001497472"/>
    </source>
</evidence>
<comment type="caution">
    <text evidence="1">The sequence shown here is derived from an EMBL/GenBank/DDBJ whole genome shotgun (WGS) entry which is preliminary data.</text>
</comment>
<sequence>MQIVLRCTTGDGTSDLITCHWPVTLSIKLEIVIIETNSGDTLSTQSSTSVGKRQHIISIFARELVSPEKVYI</sequence>
<gene>
    <name evidence="1" type="ORF">LNINA_LOCUS4742</name>
</gene>
<name>A0AAV1JA07_9NEOP</name>
<dbReference type="AlphaFoldDB" id="A0AAV1JA07"/>